<keyword evidence="1" id="KW-0812">Transmembrane</keyword>
<dbReference type="AlphaFoldDB" id="A0AAF0W3B4"/>
<keyword evidence="1" id="KW-1133">Transmembrane helix</keyword>
<reference evidence="2" key="1">
    <citation type="journal article" date="2016" name="Nat. Genet.">
        <title>A high-quality carrot genome assembly provides new insights into carotenoid accumulation and asterid genome evolution.</title>
        <authorList>
            <person name="Iorizzo M."/>
            <person name="Ellison S."/>
            <person name="Senalik D."/>
            <person name="Zeng P."/>
            <person name="Satapoomin P."/>
            <person name="Huang J."/>
            <person name="Bowman M."/>
            <person name="Iovene M."/>
            <person name="Sanseverino W."/>
            <person name="Cavagnaro P."/>
            <person name="Yildiz M."/>
            <person name="Macko-Podgorni A."/>
            <person name="Moranska E."/>
            <person name="Grzebelus E."/>
            <person name="Grzebelus D."/>
            <person name="Ashrafi H."/>
            <person name="Zheng Z."/>
            <person name="Cheng S."/>
            <person name="Spooner D."/>
            <person name="Van Deynze A."/>
            <person name="Simon P."/>
        </authorList>
    </citation>
    <scope>NUCLEOTIDE SEQUENCE</scope>
    <source>
        <tissue evidence="2">Leaf</tissue>
    </source>
</reference>
<gene>
    <name evidence="2" type="ORF">DCAR_0100193</name>
</gene>
<reference evidence="2" key="2">
    <citation type="submission" date="2022-03" db="EMBL/GenBank/DDBJ databases">
        <title>Draft title - Genomic analysis of global carrot germplasm unveils the trajectory of domestication and the origin of high carotenoid orange carrot.</title>
        <authorList>
            <person name="Iorizzo M."/>
            <person name="Ellison S."/>
            <person name="Senalik D."/>
            <person name="Macko-Podgorni A."/>
            <person name="Grzebelus D."/>
            <person name="Bostan H."/>
            <person name="Rolling W."/>
            <person name="Curaba J."/>
            <person name="Simon P."/>
        </authorList>
    </citation>
    <scope>NUCLEOTIDE SEQUENCE</scope>
    <source>
        <tissue evidence="2">Leaf</tissue>
    </source>
</reference>
<keyword evidence="3" id="KW-1185">Reference proteome</keyword>
<feature type="transmembrane region" description="Helical" evidence="1">
    <location>
        <begin position="21"/>
        <end position="37"/>
    </location>
</feature>
<evidence type="ECO:0000313" key="2">
    <source>
        <dbReference type="EMBL" id="WOG81048.1"/>
    </source>
</evidence>
<keyword evidence="1" id="KW-0472">Membrane</keyword>
<name>A0AAF0W3B4_DAUCS</name>
<proteinExistence type="predicted"/>
<dbReference type="Proteomes" id="UP000077755">
    <property type="component" value="Chromosome 1"/>
</dbReference>
<evidence type="ECO:0000256" key="1">
    <source>
        <dbReference type="SAM" id="Phobius"/>
    </source>
</evidence>
<evidence type="ECO:0000313" key="3">
    <source>
        <dbReference type="Proteomes" id="UP000077755"/>
    </source>
</evidence>
<accession>A0AAF0W3B4</accession>
<organism evidence="2 3">
    <name type="scientific">Daucus carota subsp. sativus</name>
    <name type="common">Carrot</name>
    <dbReference type="NCBI Taxonomy" id="79200"/>
    <lineage>
        <taxon>Eukaryota</taxon>
        <taxon>Viridiplantae</taxon>
        <taxon>Streptophyta</taxon>
        <taxon>Embryophyta</taxon>
        <taxon>Tracheophyta</taxon>
        <taxon>Spermatophyta</taxon>
        <taxon>Magnoliopsida</taxon>
        <taxon>eudicotyledons</taxon>
        <taxon>Gunneridae</taxon>
        <taxon>Pentapetalae</taxon>
        <taxon>asterids</taxon>
        <taxon>campanulids</taxon>
        <taxon>Apiales</taxon>
        <taxon>Apiaceae</taxon>
        <taxon>Apioideae</taxon>
        <taxon>Scandiceae</taxon>
        <taxon>Daucinae</taxon>
        <taxon>Daucus</taxon>
        <taxon>Daucus sect. Daucus</taxon>
    </lineage>
</organism>
<sequence>MKAMKTNLLQISYTGCSIRNYSSFISFLLSFGGWSLVPQAPHGGENEWLRNRPVPSRLVELQFGFS</sequence>
<protein>
    <submittedName>
        <fullName evidence="2">Uncharacterized protein</fullName>
    </submittedName>
</protein>
<dbReference type="EMBL" id="CP093343">
    <property type="protein sequence ID" value="WOG81048.1"/>
    <property type="molecule type" value="Genomic_DNA"/>
</dbReference>